<evidence type="ECO:0000313" key="1">
    <source>
        <dbReference type="EMBL" id="OCA75965.1"/>
    </source>
</evidence>
<dbReference type="Proteomes" id="UP000092651">
    <property type="component" value="Unassembled WGS sequence"/>
</dbReference>
<accession>A0A1B8ZWK2</accession>
<dbReference type="RefSeq" id="WP_065393640.1">
    <property type="nucleotide sequence ID" value="NZ_MAYH01000012.1"/>
</dbReference>
<sequence length="156" mass="18151">MQIQSIFILGLLFSCAKQPEKKIENDNWEKLEVITLFQKITIENHSDSSEVENIVWNKQIYNIPPKYIVEDTIKTKIYLDKSEKDSLKSWIKSSILKPKFTALAATDYVGNVELNYINRNTTLSCKYYSVGEWDKVSENTKKIYNLLSSKTELSKQ</sequence>
<protein>
    <submittedName>
        <fullName evidence="1">Uncharacterized protein</fullName>
    </submittedName>
</protein>
<reference evidence="1 2" key="1">
    <citation type="submission" date="2016-07" db="EMBL/GenBank/DDBJ databases">
        <authorList>
            <person name="Jeong J.-J."/>
            <person name="Kim D.W."/>
            <person name="Sang M.K."/>
            <person name="Choi I.-G."/>
            <person name="Kim K.D."/>
        </authorList>
    </citation>
    <scope>NUCLEOTIDE SEQUENCE [LARGE SCALE GENOMIC DNA]</scope>
    <source>
        <strain evidence="1 2">UTM-3</strain>
    </source>
</reference>
<gene>
    <name evidence="1" type="ORF">BBI01_04510</name>
</gene>
<evidence type="ECO:0000313" key="2">
    <source>
        <dbReference type="Proteomes" id="UP000092651"/>
    </source>
</evidence>
<dbReference type="EMBL" id="MAYH01000012">
    <property type="protein sequence ID" value="OCA75965.1"/>
    <property type="molecule type" value="Genomic_DNA"/>
</dbReference>
<organism evidence="1 2">
    <name type="scientific">Chryseobacterium artocarpi</name>
    <dbReference type="NCBI Taxonomy" id="1414727"/>
    <lineage>
        <taxon>Bacteria</taxon>
        <taxon>Pseudomonadati</taxon>
        <taxon>Bacteroidota</taxon>
        <taxon>Flavobacteriia</taxon>
        <taxon>Flavobacteriales</taxon>
        <taxon>Weeksellaceae</taxon>
        <taxon>Chryseobacterium group</taxon>
        <taxon>Chryseobacterium</taxon>
    </lineage>
</organism>
<comment type="caution">
    <text evidence="1">The sequence shown here is derived from an EMBL/GenBank/DDBJ whole genome shotgun (WGS) entry which is preliminary data.</text>
</comment>
<dbReference type="OrthoDB" id="1255012at2"/>
<dbReference type="AlphaFoldDB" id="A0A1B8ZWK2"/>
<proteinExistence type="predicted"/>
<name>A0A1B8ZWK2_9FLAO</name>
<keyword evidence="2" id="KW-1185">Reference proteome</keyword>